<sequence>MCLISTSFSVFQLTLIPPHTLQILHGYCLLYFNTKSAAASASWIWTCNCLTCSSRDLRRASIFIECSCSSCNCSTARAASANARLALKFYRPWASSRSISACLRARTALSSAVLHSSNSAASAETLR</sequence>
<proteinExistence type="predicted"/>
<dbReference type="WBParaSite" id="Minc3s00003g00174">
    <property type="protein sequence ID" value="Minc3s00003g00174"/>
    <property type="gene ID" value="Minc3s00003g00174"/>
</dbReference>
<dbReference type="Proteomes" id="UP000887563">
    <property type="component" value="Unplaced"/>
</dbReference>
<protein>
    <submittedName>
        <fullName evidence="2">Candidate secreted effector</fullName>
    </submittedName>
</protein>
<name>A0A914KHH9_MELIC</name>
<reference evidence="2" key="1">
    <citation type="submission" date="2022-11" db="UniProtKB">
        <authorList>
            <consortium name="WormBaseParasite"/>
        </authorList>
    </citation>
    <scope>IDENTIFICATION</scope>
</reference>
<accession>A0A914KHH9</accession>
<keyword evidence="1" id="KW-1185">Reference proteome</keyword>
<evidence type="ECO:0000313" key="2">
    <source>
        <dbReference type="WBParaSite" id="Minc3s00003g00174"/>
    </source>
</evidence>
<organism evidence="1 2">
    <name type="scientific">Meloidogyne incognita</name>
    <name type="common">Southern root-knot nematode worm</name>
    <name type="synonym">Oxyuris incognita</name>
    <dbReference type="NCBI Taxonomy" id="6306"/>
    <lineage>
        <taxon>Eukaryota</taxon>
        <taxon>Metazoa</taxon>
        <taxon>Ecdysozoa</taxon>
        <taxon>Nematoda</taxon>
        <taxon>Chromadorea</taxon>
        <taxon>Rhabditida</taxon>
        <taxon>Tylenchina</taxon>
        <taxon>Tylenchomorpha</taxon>
        <taxon>Tylenchoidea</taxon>
        <taxon>Meloidogynidae</taxon>
        <taxon>Meloidogyninae</taxon>
        <taxon>Meloidogyne</taxon>
        <taxon>Meloidogyne incognita group</taxon>
    </lineage>
</organism>
<dbReference type="AlphaFoldDB" id="A0A914KHH9"/>
<evidence type="ECO:0000313" key="1">
    <source>
        <dbReference type="Proteomes" id="UP000887563"/>
    </source>
</evidence>